<organism evidence="4 5">
    <name type="scientific">Mytilus galloprovincialis</name>
    <name type="common">Mediterranean mussel</name>
    <dbReference type="NCBI Taxonomy" id="29158"/>
    <lineage>
        <taxon>Eukaryota</taxon>
        <taxon>Metazoa</taxon>
        <taxon>Spiralia</taxon>
        <taxon>Lophotrochozoa</taxon>
        <taxon>Mollusca</taxon>
        <taxon>Bivalvia</taxon>
        <taxon>Autobranchia</taxon>
        <taxon>Pteriomorphia</taxon>
        <taxon>Mytilida</taxon>
        <taxon>Mytiloidea</taxon>
        <taxon>Mytilidae</taxon>
        <taxon>Mytilinae</taxon>
        <taxon>Mytilus</taxon>
    </lineage>
</organism>
<protein>
    <recommendedName>
        <fullName evidence="3">SRCR domain-containing protein</fullName>
    </recommendedName>
</protein>
<dbReference type="GO" id="GO:0016020">
    <property type="term" value="C:membrane"/>
    <property type="evidence" value="ECO:0007669"/>
    <property type="project" value="InterPro"/>
</dbReference>
<gene>
    <name evidence="4" type="ORF">MGAL_10B032232</name>
</gene>
<accession>A0A8B6DMG8</accession>
<dbReference type="Proteomes" id="UP000596742">
    <property type="component" value="Unassembled WGS sequence"/>
</dbReference>
<dbReference type="OrthoDB" id="8961218at2759"/>
<evidence type="ECO:0000256" key="1">
    <source>
        <dbReference type="ARBA" id="ARBA00023157"/>
    </source>
</evidence>
<feature type="non-terminal residue" evidence="4">
    <location>
        <position position="1"/>
    </location>
</feature>
<proteinExistence type="predicted"/>
<feature type="domain" description="SRCR" evidence="3">
    <location>
        <begin position="185"/>
        <end position="228"/>
    </location>
</feature>
<keyword evidence="1 2" id="KW-1015">Disulfide bond</keyword>
<dbReference type="Pfam" id="PF00530">
    <property type="entry name" value="SRCR"/>
    <property type="match status" value="1"/>
</dbReference>
<dbReference type="InterPro" id="IPR001190">
    <property type="entry name" value="SRCR"/>
</dbReference>
<evidence type="ECO:0000313" key="4">
    <source>
        <dbReference type="EMBL" id="VDI21983.1"/>
    </source>
</evidence>
<evidence type="ECO:0000259" key="3">
    <source>
        <dbReference type="PROSITE" id="PS50287"/>
    </source>
</evidence>
<feature type="disulfide bond" evidence="2">
    <location>
        <begin position="196"/>
        <end position="206"/>
    </location>
</feature>
<comment type="caution">
    <text evidence="4">The sequence shown here is derived from an EMBL/GenBank/DDBJ whole genome shotgun (WGS) entry which is preliminary data.</text>
</comment>
<evidence type="ECO:0000313" key="5">
    <source>
        <dbReference type="Proteomes" id="UP000596742"/>
    </source>
</evidence>
<keyword evidence="5" id="KW-1185">Reference proteome</keyword>
<dbReference type="SUPFAM" id="SSF56487">
    <property type="entry name" value="SRCR-like"/>
    <property type="match status" value="1"/>
</dbReference>
<dbReference type="EMBL" id="UYJE01003746">
    <property type="protein sequence ID" value="VDI21983.1"/>
    <property type="molecule type" value="Genomic_DNA"/>
</dbReference>
<dbReference type="Gene3D" id="3.10.250.10">
    <property type="entry name" value="SRCR-like domain"/>
    <property type="match status" value="1"/>
</dbReference>
<dbReference type="PROSITE" id="PS50287">
    <property type="entry name" value="SRCR_2"/>
    <property type="match status" value="1"/>
</dbReference>
<reference evidence="4" key="1">
    <citation type="submission" date="2018-11" db="EMBL/GenBank/DDBJ databases">
        <authorList>
            <person name="Alioto T."/>
            <person name="Alioto T."/>
        </authorList>
    </citation>
    <scope>NUCLEOTIDE SEQUENCE</scope>
</reference>
<evidence type="ECO:0000256" key="2">
    <source>
        <dbReference type="PROSITE-ProRule" id="PRU00196"/>
    </source>
</evidence>
<sequence length="232" mass="26833">MVGPNHKQSRLYYFMITSEIEAFVVSSDKGISYRSDHSLVLINLRFSSQIRGGTWTFNNRLLGETEFIEKVKGEIKTVIEEYESDTSMDIETEDKQFNISYHLLWDMIKMKVRGSAISFSSFQKKEGHKKEKIYYIRYIVSLLDEKLLENNLPSVYQEREGIELELKILREKIDGISLGDNVKDGTGNIWPSFVACTGYERTLAECSHRSLDRKYCRGHTNDVGIKCLNSDD</sequence>
<dbReference type="InterPro" id="IPR036772">
    <property type="entry name" value="SRCR-like_dom_sf"/>
</dbReference>
<name>A0A8B6DMG8_MYTGA</name>
<dbReference type="AlphaFoldDB" id="A0A8B6DMG8"/>
<comment type="caution">
    <text evidence="2">Lacks conserved residue(s) required for the propagation of feature annotation.</text>
</comment>